<gene>
    <name evidence="2" type="ORF">B9O19_02011</name>
</gene>
<dbReference type="Proteomes" id="UP000235589">
    <property type="component" value="Chromosome"/>
</dbReference>
<dbReference type="KEGG" id="mpec:B9O19_02011"/>
<proteinExistence type="predicted"/>
<name>A0A2K9P4G9_9FIRM</name>
<dbReference type="OrthoDB" id="41724at2"/>
<keyword evidence="3" id="KW-1185">Reference proteome</keyword>
<dbReference type="InterPro" id="IPR011040">
    <property type="entry name" value="Sialidase"/>
</dbReference>
<dbReference type="SUPFAM" id="SSF50939">
    <property type="entry name" value="Sialidases"/>
    <property type="match status" value="1"/>
</dbReference>
<protein>
    <submittedName>
        <fullName evidence="2">Sialidase B family 33</fullName>
    </submittedName>
</protein>
<dbReference type="Pfam" id="PF13088">
    <property type="entry name" value="BNR_2"/>
    <property type="match status" value="1"/>
</dbReference>
<reference evidence="2 3" key="1">
    <citation type="submission" date="2017-04" db="EMBL/GenBank/DDBJ databases">
        <title>Monoglobus pectinilyticus 14 draft genome.</title>
        <authorList>
            <person name="Kim C."/>
            <person name="Rosendale D.I."/>
            <person name="Kelly W.J."/>
            <person name="Tannock G.W."/>
            <person name="Patchett M.L."/>
            <person name="Jordens J.Z."/>
        </authorList>
    </citation>
    <scope>NUCLEOTIDE SEQUENCE [LARGE SCALE GENOMIC DNA]</scope>
    <source>
        <strain evidence="2 3">14</strain>
    </source>
</reference>
<dbReference type="GeneID" id="98063387"/>
<organism evidence="2 3">
    <name type="scientific">Monoglobus pectinilyticus</name>
    <dbReference type="NCBI Taxonomy" id="1981510"/>
    <lineage>
        <taxon>Bacteria</taxon>
        <taxon>Bacillati</taxon>
        <taxon>Bacillota</taxon>
        <taxon>Clostridia</taxon>
        <taxon>Monoglobales</taxon>
        <taxon>Monoglobaceae</taxon>
        <taxon>Monoglobus</taxon>
    </lineage>
</organism>
<evidence type="ECO:0000313" key="2">
    <source>
        <dbReference type="EMBL" id="AUO20155.1"/>
    </source>
</evidence>
<evidence type="ECO:0000313" key="3">
    <source>
        <dbReference type="Proteomes" id="UP000235589"/>
    </source>
</evidence>
<dbReference type="InterPro" id="IPR036278">
    <property type="entry name" value="Sialidase_sf"/>
</dbReference>
<dbReference type="RefSeq" id="WP_102366292.1">
    <property type="nucleotide sequence ID" value="NZ_CP020991.1"/>
</dbReference>
<dbReference type="PANTHER" id="PTHR43752:SF2">
    <property type="entry name" value="BNR_ASP-BOX REPEAT FAMILY PROTEIN"/>
    <property type="match status" value="1"/>
</dbReference>
<feature type="domain" description="Sialidase" evidence="1">
    <location>
        <begin position="34"/>
        <end position="325"/>
    </location>
</feature>
<dbReference type="PANTHER" id="PTHR43752">
    <property type="entry name" value="BNR/ASP-BOX REPEAT FAMILY PROTEIN"/>
    <property type="match status" value="1"/>
</dbReference>
<dbReference type="Gene3D" id="2.120.10.10">
    <property type="match status" value="1"/>
</dbReference>
<dbReference type="AlphaFoldDB" id="A0A2K9P4G9"/>
<sequence>MFKVKKAVREEIFGDDREFDSPHAPTVLPLKNNDVLAAWFGGRFEKDPDTAIWTAKRLNGVWQKPKKTVDVMNIAAWNPVLFRLNNDRIILYFKLGPEIPKWHTEYVYSDDEGKTWSSPKELVKGDIGGRGPVKNKPIYLSDNKTILAPASLEGDSWNSFADISDDNGETWEMSEFVPIRRINPNERRIRDRVYNKTFCFGKGIIQPTIWEDDENIVHMLFRSTSSRIFKSDSYDMGRTWNLAYDTGLPNNNSGIDAVKLPNGTLVLAYNPRENIPGMTKGARTPIILSYSDDNGSSWKELYILENCDGAFAYPSIVCDGNDKIYVVYSENREKIIFWNIEYEETVN</sequence>
<accession>A0A2K9P4G9</accession>
<dbReference type="CDD" id="cd15482">
    <property type="entry name" value="Sialidase_non-viral"/>
    <property type="match status" value="1"/>
</dbReference>
<dbReference type="EMBL" id="CP020991">
    <property type="protein sequence ID" value="AUO20155.1"/>
    <property type="molecule type" value="Genomic_DNA"/>
</dbReference>
<evidence type="ECO:0000259" key="1">
    <source>
        <dbReference type="Pfam" id="PF13088"/>
    </source>
</evidence>